<comment type="caution">
    <text evidence="2">The sequence shown here is derived from an EMBL/GenBank/DDBJ whole genome shotgun (WGS) entry which is preliminary data.</text>
</comment>
<protein>
    <submittedName>
        <fullName evidence="2">Restriction modification system DNA specificity domain-containing protein</fullName>
    </submittedName>
</protein>
<dbReference type="RefSeq" id="WP_072273345.1">
    <property type="nucleotide sequence ID" value="NZ_CCXW01000001.1"/>
</dbReference>
<feature type="region of interest" description="Disordered" evidence="1">
    <location>
        <begin position="39"/>
        <end position="60"/>
    </location>
</feature>
<accession>A0AAN2PJS8</accession>
<dbReference type="EMBL" id="CCXW01000001">
    <property type="protein sequence ID" value="CEG33967.1"/>
    <property type="molecule type" value="Genomic_DNA"/>
</dbReference>
<sequence>MVKNKNAGELLEEALIPKEEQPYELPENWVWVNLESSKKEDGSFGDENGFLVKTSTQMEK</sequence>
<keyword evidence="3" id="KW-1185">Reference proteome</keyword>
<reference evidence="2 3" key="1">
    <citation type="journal article" date="2014" name="Genome Announc.">
        <title>Genome Sequence of Bacillus simplex Strain P558, Isolated from a Human Fecal Sample.</title>
        <authorList>
            <person name="Croce O."/>
            <person name="Hugon P."/>
            <person name="Lagier J.C."/>
            <person name="Bibi F."/>
            <person name="Robert C."/>
            <person name="Azhar E.I."/>
            <person name="Raoult D."/>
            <person name="Fournier P.E."/>
        </authorList>
    </citation>
    <scope>NUCLEOTIDE SEQUENCE [LARGE SCALE GENOMIC DNA]</scope>
    <source>
        <strain evidence="2 3">P558</strain>
    </source>
</reference>
<evidence type="ECO:0000313" key="3">
    <source>
        <dbReference type="Proteomes" id="UP000182110"/>
    </source>
</evidence>
<evidence type="ECO:0000313" key="2">
    <source>
        <dbReference type="EMBL" id="CEG33967.1"/>
    </source>
</evidence>
<gene>
    <name evidence="2" type="ORF">BN1180_04155</name>
</gene>
<proteinExistence type="predicted"/>
<dbReference type="Proteomes" id="UP000182110">
    <property type="component" value="Unassembled WGS sequence"/>
</dbReference>
<evidence type="ECO:0000256" key="1">
    <source>
        <dbReference type="SAM" id="MobiDB-lite"/>
    </source>
</evidence>
<name>A0AAN2PJS8_9BACI</name>
<dbReference type="AlphaFoldDB" id="A0AAN2PJS8"/>
<organism evidence="2 3">
    <name type="scientific">Peribacillus simplex</name>
    <dbReference type="NCBI Taxonomy" id="1478"/>
    <lineage>
        <taxon>Bacteria</taxon>
        <taxon>Bacillati</taxon>
        <taxon>Bacillota</taxon>
        <taxon>Bacilli</taxon>
        <taxon>Bacillales</taxon>
        <taxon>Bacillaceae</taxon>
        <taxon>Peribacillus</taxon>
    </lineage>
</organism>